<comment type="caution">
    <text evidence="1">The sequence shown here is derived from an EMBL/GenBank/DDBJ whole genome shotgun (WGS) entry which is preliminary data.</text>
</comment>
<accession>A0A8J8T8H0</accession>
<dbReference type="AlphaFoldDB" id="A0A8J8T8H0"/>
<evidence type="ECO:0000313" key="2">
    <source>
        <dbReference type="Proteomes" id="UP000785679"/>
    </source>
</evidence>
<proteinExistence type="predicted"/>
<dbReference type="Proteomes" id="UP000785679">
    <property type="component" value="Unassembled WGS sequence"/>
</dbReference>
<reference evidence="1" key="1">
    <citation type="submission" date="2019-06" db="EMBL/GenBank/DDBJ databases">
        <authorList>
            <person name="Zheng W."/>
        </authorList>
    </citation>
    <scope>NUCLEOTIDE SEQUENCE</scope>
    <source>
        <strain evidence="1">QDHG01</strain>
    </source>
</reference>
<organism evidence="1 2">
    <name type="scientific">Halteria grandinella</name>
    <dbReference type="NCBI Taxonomy" id="5974"/>
    <lineage>
        <taxon>Eukaryota</taxon>
        <taxon>Sar</taxon>
        <taxon>Alveolata</taxon>
        <taxon>Ciliophora</taxon>
        <taxon>Intramacronucleata</taxon>
        <taxon>Spirotrichea</taxon>
        <taxon>Stichotrichia</taxon>
        <taxon>Sporadotrichida</taxon>
        <taxon>Halteriidae</taxon>
        <taxon>Halteria</taxon>
    </lineage>
</organism>
<evidence type="ECO:0000313" key="1">
    <source>
        <dbReference type="EMBL" id="TNV85341.1"/>
    </source>
</evidence>
<keyword evidence="2" id="KW-1185">Reference proteome</keyword>
<name>A0A8J8T8H0_HALGN</name>
<dbReference type="EMBL" id="RRYP01001912">
    <property type="protein sequence ID" value="TNV85341.1"/>
    <property type="molecule type" value="Genomic_DNA"/>
</dbReference>
<sequence>MISAFKGFIVIRESLNAKSKAIQIAAIIQRLANTITVFQLAKREMILLTDAKKLTVIAIINASQDTAINYPSNVSQCLKLSQLATSAFQCALRVLQIDAQVFNVLAITNVSQNSALIVFARPENNRIPTSARQEIKFAKERLTLKLLPSKALQTSVMICLAWLQRIAKVASAQRTRPALQKQQLKASV</sequence>
<protein>
    <submittedName>
        <fullName evidence="1">Uncharacterized protein</fullName>
    </submittedName>
</protein>
<gene>
    <name evidence="1" type="ORF">FGO68_gene13802</name>
</gene>